<dbReference type="PANTHER" id="PTHR11560">
    <property type="entry name" value="39S RIBOSOMAL PROTEIN L10, MITOCHONDRIAL"/>
    <property type="match status" value="1"/>
</dbReference>
<dbReference type="Gene3D" id="3.30.70.1730">
    <property type="match status" value="1"/>
</dbReference>
<dbReference type="InterPro" id="IPR043141">
    <property type="entry name" value="Ribosomal_uL10-like_sf"/>
</dbReference>
<evidence type="ECO:0000313" key="3">
    <source>
        <dbReference type="Proteomes" id="UP001165120"/>
    </source>
</evidence>
<reference evidence="2" key="1">
    <citation type="submission" date="2023-04" db="EMBL/GenBank/DDBJ databases">
        <title>Candida boidinii NBRC 10035.</title>
        <authorList>
            <person name="Ichikawa N."/>
            <person name="Sato H."/>
            <person name="Tonouchi N."/>
        </authorList>
    </citation>
    <scope>NUCLEOTIDE SEQUENCE</scope>
    <source>
        <strain evidence="2">NBRC 10035</strain>
    </source>
</reference>
<dbReference type="InterPro" id="IPR047865">
    <property type="entry name" value="Ribosomal_uL10_bac_type"/>
</dbReference>
<comment type="similarity">
    <text evidence="1">Belongs to the universal ribosomal protein uL10 family.</text>
</comment>
<accession>A0A9W6T711</accession>
<evidence type="ECO:0000256" key="1">
    <source>
        <dbReference type="ARBA" id="ARBA00008889"/>
    </source>
</evidence>
<dbReference type="SUPFAM" id="SSF160369">
    <property type="entry name" value="Ribosomal protein L10-like"/>
    <property type="match status" value="1"/>
</dbReference>
<proteinExistence type="inferred from homology"/>
<dbReference type="AlphaFoldDB" id="A0A9W6T711"/>
<gene>
    <name evidence="2" type="ORF">Cboi02_000567500</name>
</gene>
<organism evidence="2 3">
    <name type="scientific">Candida boidinii</name>
    <name type="common">Yeast</name>
    <dbReference type="NCBI Taxonomy" id="5477"/>
    <lineage>
        <taxon>Eukaryota</taxon>
        <taxon>Fungi</taxon>
        <taxon>Dikarya</taxon>
        <taxon>Ascomycota</taxon>
        <taxon>Saccharomycotina</taxon>
        <taxon>Pichiomycetes</taxon>
        <taxon>Pichiales</taxon>
        <taxon>Pichiaceae</taxon>
        <taxon>Ogataea</taxon>
        <taxon>Ogataea/Candida clade</taxon>
    </lineage>
</organism>
<dbReference type="EMBL" id="BSXN01002894">
    <property type="protein sequence ID" value="GME77955.1"/>
    <property type="molecule type" value="Genomic_DNA"/>
</dbReference>
<dbReference type="Proteomes" id="UP001165120">
    <property type="component" value="Unassembled WGS sequence"/>
</dbReference>
<keyword evidence="3" id="KW-1185">Reference proteome</keyword>
<protein>
    <submittedName>
        <fullName evidence="2">Unnamed protein product</fullName>
    </submittedName>
</protein>
<comment type="caution">
    <text evidence="2">The sequence shown here is derived from an EMBL/GenBank/DDBJ whole genome shotgun (WGS) entry which is preliminary data.</text>
</comment>
<sequence>MLQKKIRHPLEPLLKGPTAAILIKDLNPKVVKDVLQVLKTTNEKLFLVGARVGSDVLDAAKINEFKELPTLEESRAQLVGILTMLSGAGLVRTLESTANVLHLTLDSHRQEIEKKENGEDESN</sequence>
<evidence type="ECO:0000313" key="2">
    <source>
        <dbReference type="EMBL" id="GME77955.1"/>
    </source>
</evidence>
<name>A0A9W6T711_CANBO</name>